<dbReference type="KEGG" id="bqy:MUS_3338"/>
<dbReference type="HOGENOM" id="CLU_3284281_0_0_9"/>
<name>I2C997_BACAY</name>
<organism evidence="1 2">
    <name type="scientific">Bacillus amyloliquefaciens (strain Y2)</name>
    <name type="common">Bacillus amyloliquefaciens subsp. plantarum (strain B9601-Y2)</name>
    <dbReference type="NCBI Taxonomy" id="1155777"/>
    <lineage>
        <taxon>Bacteria</taxon>
        <taxon>Bacillati</taxon>
        <taxon>Bacillota</taxon>
        <taxon>Bacilli</taxon>
        <taxon>Bacillales</taxon>
        <taxon>Bacillaceae</taxon>
        <taxon>Bacillus</taxon>
        <taxon>Bacillus amyloliquefaciens group</taxon>
    </lineage>
</organism>
<protein>
    <submittedName>
        <fullName evidence="1">Uncharacterized protein</fullName>
    </submittedName>
</protein>
<evidence type="ECO:0000313" key="1">
    <source>
        <dbReference type="EMBL" id="AFJ63221.1"/>
    </source>
</evidence>
<proteinExistence type="predicted"/>
<reference evidence="1 2" key="1">
    <citation type="journal article" date="2012" name="J. Biotechnol.">
        <title>Genome sequence of the plant growth promoting strain Bacillus amyloliquefaciens subsp. plantarum B9601-Y2 and expression of mersacidin and other secondary metabolites.</title>
        <authorList>
            <person name="He P."/>
            <person name="Hao K."/>
            <person name="Blom J."/>
            <person name="Ruckert C."/>
            <person name="Vater J."/>
            <person name="Mao Z."/>
            <person name="Wu Y."/>
            <person name="Hou M."/>
            <person name="He P."/>
            <person name="He Y."/>
            <person name="Borriss R."/>
        </authorList>
    </citation>
    <scope>NUCLEOTIDE SEQUENCE [LARGE SCALE GENOMIC DNA]</scope>
    <source>
        <strain evidence="1">Y2</strain>
    </source>
</reference>
<accession>I2C997</accession>
<dbReference type="Proteomes" id="UP000002878">
    <property type="component" value="Chromosome"/>
</dbReference>
<dbReference type="AlphaFoldDB" id="I2C997"/>
<evidence type="ECO:0000313" key="2">
    <source>
        <dbReference type="Proteomes" id="UP000002878"/>
    </source>
</evidence>
<sequence>MLLFPDNRENANGFYLNNILKNGTVVKTKLIYFYFFCSVL</sequence>
<dbReference type="EMBL" id="CP003332">
    <property type="protein sequence ID" value="AFJ63221.1"/>
    <property type="molecule type" value="Genomic_DNA"/>
</dbReference>
<gene>
    <name evidence="1" type="ORF">MUS_3338</name>
</gene>